<accession>A0A1T4NDN7</accession>
<feature type="domain" description="Septum formation-related" evidence="1">
    <location>
        <begin position="43"/>
        <end position="139"/>
    </location>
</feature>
<proteinExistence type="predicted"/>
<name>A0A1T4NDN7_9ACTN</name>
<dbReference type="AlphaFoldDB" id="A0A1T4NDN7"/>
<dbReference type="STRING" id="1122192.SAMN02745673_01394"/>
<dbReference type="RefSeq" id="WP_078760777.1">
    <property type="nucleotide sequence ID" value="NZ_FUWS01000003.1"/>
</dbReference>
<reference evidence="2 3" key="1">
    <citation type="submission" date="2017-02" db="EMBL/GenBank/DDBJ databases">
        <authorList>
            <person name="Peterson S.W."/>
        </authorList>
    </citation>
    <scope>NUCLEOTIDE SEQUENCE [LARGE SCALE GENOMIC DNA]</scope>
    <source>
        <strain evidence="2 3">DSM 45154</strain>
    </source>
</reference>
<dbReference type="InterPro" id="IPR026004">
    <property type="entry name" value="Septum_form"/>
</dbReference>
<organism evidence="2 3">
    <name type="scientific">Marinactinospora thermotolerans DSM 45154</name>
    <dbReference type="NCBI Taxonomy" id="1122192"/>
    <lineage>
        <taxon>Bacteria</taxon>
        <taxon>Bacillati</taxon>
        <taxon>Actinomycetota</taxon>
        <taxon>Actinomycetes</taxon>
        <taxon>Streptosporangiales</taxon>
        <taxon>Nocardiopsidaceae</taxon>
        <taxon>Marinactinospora</taxon>
    </lineage>
</organism>
<evidence type="ECO:0000313" key="2">
    <source>
        <dbReference type="EMBL" id="SJZ77166.1"/>
    </source>
</evidence>
<gene>
    <name evidence="2" type="ORF">SAMN02745673_01394</name>
</gene>
<dbReference type="OrthoDB" id="3628931at2"/>
<dbReference type="Pfam" id="PF13845">
    <property type="entry name" value="Septum_form"/>
    <property type="match status" value="1"/>
</dbReference>
<dbReference type="Proteomes" id="UP000190637">
    <property type="component" value="Unassembled WGS sequence"/>
</dbReference>
<keyword evidence="3" id="KW-1185">Reference proteome</keyword>
<evidence type="ECO:0000313" key="3">
    <source>
        <dbReference type="Proteomes" id="UP000190637"/>
    </source>
</evidence>
<evidence type="ECO:0000259" key="1">
    <source>
        <dbReference type="Pfam" id="PF13845"/>
    </source>
</evidence>
<dbReference type="EMBL" id="FUWS01000003">
    <property type="protein sequence ID" value="SJZ77166.1"/>
    <property type="molecule type" value="Genomic_DNA"/>
</dbReference>
<sequence>MISGTFQSRAGRVITAAGATAAVVGLSGCGLLGTESVLMLSVGDCLPAAAEGELAAVETISCEEPHDSEIYASSTMEGDEYPGDDAVITAAEEKCLAEFEGFVGMAYEESELDISYMYPTQESWETLDDREILCMIYDPAGDTTGTLEQAGR</sequence>
<protein>
    <submittedName>
        <fullName evidence="2">Septum formation</fullName>
    </submittedName>
</protein>